<dbReference type="Proteomes" id="UP000265520">
    <property type="component" value="Unassembled WGS sequence"/>
</dbReference>
<dbReference type="AlphaFoldDB" id="A0A392PEI6"/>
<organism evidence="3 4">
    <name type="scientific">Trifolium medium</name>
    <dbReference type="NCBI Taxonomy" id="97028"/>
    <lineage>
        <taxon>Eukaryota</taxon>
        <taxon>Viridiplantae</taxon>
        <taxon>Streptophyta</taxon>
        <taxon>Embryophyta</taxon>
        <taxon>Tracheophyta</taxon>
        <taxon>Spermatophyta</taxon>
        <taxon>Magnoliopsida</taxon>
        <taxon>eudicotyledons</taxon>
        <taxon>Gunneridae</taxon>
        <taxon>Pentapetalae</taxon>
        <taxon>rosids</taxon>
        <taxon>fabids</taxon>
        <taxon>Fabales</taxon>
        <taxon>Fabaceae</taxon>
        <taxon>Papilionoideae</taxon>
        <taxon>50 kb inversion clade</taxon>
        <taxon>NPAAA clade</taxon>
        <taxon>Hologalegina</taxon>
        <taxon>IRL clade</taxon>
        <taxon>Trifolieae</taxon>
        <taxon>Trifolium</taxon>
    </lineage>
</organism>
<keyword evidence="2" id="KW-0812">Transmembrane</keyword>
<proteinExistence type="predicted"/>
<reference evidence="3 4" key="1">
    <citation type="journal article" date="2018" name="Front. Plant Sci.">
        <title>Red Clover (Trifolium pratense) and Zigzag Clover (T. medium) - A Picture of Genomic Similarities and Differences.</title>
        <authorList>
            <person name="Dluhosova J."/>
            <person name="Istvanek J."/>
            <person name="Nedelnik J."/>
            <person name="Repkova J."/>
        </authorList>
    </citation>
    <scope>NUCLEOTIDE SEQUENCE [LARGE SCALE GENOMIC DNA]</scope>
    <source>
        <strain evidence="4">cv. 10/8</strain>
        <tissue evidence="3">Leaf</tissue>
    </source>
</reference>
<sequence>MHDESIPSNPQSPTHRRRALASGVHLPAGIQIIAATFSFAAVSRHRFSPPSSFTGEKMVDFHLFRVILSNEQLWWFSIIGVE</sequence>
<gene>
    <name evidence="3" type="ORF">A2U01_0031138</name>
</gene>
<evidence type="ECO:0000313" key="3">
    <source>
        <dbReference type="EMBL" id="MCI10047.1"/>
    </source>
</evidence>
<feature type="compositionally biased region" description="Polar residues" evidence="1">
    <location>
        <begin position="1"/>
        <end position="13"/>
    </location>
</feature>
<feature type="transmembrane region" description="Helical" evidence="2">
    <location>
        <begin position="20"/>
        <end position="42"/>
    </location>
</feature>
<keyword evidence="2" id="KW-1133">Transmembrane helix</keyword>
<protein>
    <submittedName>
        <fullName evidence="3">Uncharacterized protein</fullName>
    </submittedName>
</protein>
<evidence type="ECO:0000313" key="4">
    <source>
        <dbReference type="Proteomes" id="UP000265520"/>
    </source>
</evidence>
<keyword evidence="4" id="KW-1185">Reference proteome</keyword>
<keyword evidence="2" id="KW-0472">Membrane</keyword>
<feature type="region of interest" description="Disordered" evidence="1">
    <location>
        <begin position="1"/>
        <end position="20"/>
    </location>
</feature>
<dbReference type="EMBL" id="LXQA010074818">
    <property type="protein sequence ID" value="MCI10047.1"/>
    <property type="molecule type" value="Genomic_DNA"/>
</dbReference>
<feature type="non-terminal residue" evidence="3">
    <location>
        <position position="82"/>
    </location>
</feature>
<evidence type="ECO:0000256" key="1">
    <source>
        <dbReference type="SAM" id="MobiDB-lite"/>
    </source>
</evidence>
<name>A0A392PEI6_9FABA</name>
<comment type="caution">
    <text evidence="3">The sequence shown here is derived from an EMBL/GenBank/DDBJ whole genome shotgun (WGS) entry which is preliminary data.</text>
</comment>
<accession>A0A392PEI6</accession>
<evidence type="ECO:0000256" key="2">
    <source>
        <dbReference type="SAM" id="Phobius"/>
    </source>
</evidence>